<proteinExistence type="predicted"/>
<keyword evidence="2" id="KW-1185">Reference proteome</keyword>
<comment type="caution">
    <text evidence="1">The sequence shown here is derived from an EMBL/GenBank/DDBJ whole genome shotgun (WGS) entry which is preliminary data.</text>
</comment>
<reference evidence="1" key="1">
    <citation type="submission" date="2022-02" db="EMBL/GenBank/DDBJ databases">
        <title>Plant Genome Project.</title>
        <authorList>
            <person name="Zhang R.-G."/>
        </authorList>
    </citation>
    <scope>NUCLEOTIDE SEQUENCE</scope>
    <source>
        <strain evidence="1">AT1</strain>
    </source>
</reference>
<name>A0ACC0P2Y0_RHOML</name>
<protein>
    <submittedName>
        <fullName evidence="1">Uncharacterized protein</fullName>
    </submittedName>
</protein>
<dbReference type="EMBL" id="CM046391">
    <property type="protein sequence ID" value="KAI8559088.1"/>
    <property type="molecule type" value="Genomic_DNA"/>
</dbReference>
<evidence type="ECO:0000313" key="2">
    <source>
        <dbReference type="Proteomes" id="UP001062846"/>
    </source>
</evidence>
<accession>A0ACC0P2Y0</accession>
<dbReference type="Proteomes" id="UP001062846">
    <property type="component" value="Chromosome 4"/>
</dbReference>
<organism evidence="1 2">
    <name type="scientific">Rhododendron molle</name>
    <name type="common">Chinese azalea</name>
    <name type="synonym">Azalea mollis</name>
    <dbReference type="NCBI Taxonomy" id="49168"/>
    <lineage>
        <taxon>Eukaryota</taxon>
        <taxon>Viridiplantae</taxon>
        <taxon>Streptophyta</taxon>
        <taxon>Embryophyta</taxon>
        <taxon>Tracheophyta</taxon>
        <taxon>Spermatophyta</taxon>
        <taxon>Magnoliopsida</taxon>
        <taxon>eudicotyledons</taxon>
        <taxon>Gunneridae</taxon>
        <taxon>Pentapetalae</taxon>
        <taxon>asterids</taxon>
        <taxon>Ericales</taxon>
        <taxon>Ericaceae</taxon>
        <taxon>Ericoideae</taxon>
        <taxon>Rhodoreae</taxon>
        <taxon>Rhododendron</taxon>
    </lineage>
</organism>
<evidence type="ECO:0000313" key="1">
    <source>
        <dbReference type="EMBL" id="KAI8559088.1"/>
    </source>
</evidence>
<gene>
    <name evidence="1" type="ORF">RHMOL_Rhmol04G0147600</name>
</gene>
<sequence length="94" mass="11170">MARRPWSDEEEDKLLTNLTSLVDQGVWQTDNGEFRDSYLGIFKNEMQVSLLQLDAMLRRPGFEWNPNENKLIVENKIWNKFVQVSTLQFVFNFV</sequence>